<accession>A0A364N622</accession>
<evidence type="ECO:0000313" key="2">
    <source>
        <dbReference type="EMBL" id="RAR12774.1"/>
    </source>
</evidence>
<proteinExistence type="predicted"/>
<dbReference type="AlphaFoldDB" id="A0A364N622"/>
<feature type="region of interest" description="Disordered" evidence="1">
    <location>
        <begin position="206"/>
        <end position="226"/>
    </location>
</feature>
<protein>
    <submittedName>
        <fullName evidence="2">Uncharacterized protein</fullName>
    </submittedName>
</protein>
<dbReference type="EMBL" id="QGDH01000046">
    <property type="protein sequence ID" value="RAR12774.1"/>
    <property type="molecule type" value="Genomic_DNA"/>
</dbReference>
<dbReference type="Proteomes" id="UP000249619">
    <property type="component" value="Unassembled WGS sequence"/>
</dbReference>
<keyword evidence="3" id="KW-1185">Reference proteome</keyword>
<reference evidence="3" key="1">
    <citation type="submission" date="2018-05" db="EMBL/GenBank/DDBJ databases">
        <title>Draft genome sequence of Stemphylium lycopersici strain CIDEFI 213.</title>
        <authorList>
            <person name="Medina R."/>
            <person name="Franco M.E.E."/>
            <person name="Lucentini C.G."/>
            <person name="Saparrat M.C.N."/>
            <person name="Balatti P.A."/>
        </authorList>
    </citation>
    <scope>NUCLEOTIDE SEQUENCE [LARGE SCALE GENOMIC DNA]</scope>
    <source>
        <strain evidence="3">CIDEFI 213</strain>
    </source>
</reference>
<evidence type="ECO:0000256" key="1">
    <source>
        <dbReference type="SAM" id="MobiDB-lite"/>
    </source>
</evidence>
<name>A0A364N622_STELY</name>
<gene>
    <name evidence="2" type="ORF">DDE83_003922</name>
</gene>
<evidence type="ECO:0000313" key="3">
    <source>
        <dbReference type="Proteomes" id="UP000249619"/>
    </source>
</evidence>
<feature type="region of interest" description="Disordered" evidence="1">
    <location>
        <begin position="102"/>
        <end position="129"/>
    </location>
</feature>
<comment type="caution">
    <text evidence="2">The sequence shown here is derived from an EMBL/GenBank/DDBJ whole genome shotgun (WGS) entry which is preliminary data.</text>
</comment>
<feature type="region of interest" description="Disordered" evidence="1">
    <location>
        <begin position="13"/>
        <end position="46"/>
    </location>
</feature>
<organism evidence="2 3">
    <name type="scientific">Stemphylium lycopersici</name>
    <name type="common">Tomato gray leaf spot disease fungus</name>
    <name type="synonym">Thyrospora lycopersici</name>
    <dbReference type="NCBI Taxonomy" id="183478"/>
    <lineage>
        <taxon>Eukaryota</taxon>
        <taxon>Fungi</taxon>
        <taxon>Dikarya</taxon>
        <taxon>Ascomycota</taxon>
        <taxon>Pezizomycotina</taxon>
        <taxon>Dothideomycetes</taxon>
        <taxon>Pleosporomycetidae</taxon>
        <taxon>Pleosporales</taxon>
        <taxon>Pleosporineae</taxon>
        <taxon>Pleosporaceae</taxon>
        <taxon>Stemphylium</taxon>
    </lineage>
</organism>
<sequence length="377" mass="42509">MVVHRVKSRVQFQYRNKQASQRNKHYAEPPKPQQTNNSPLSPQEAPKVYTFSVESDDPIYEDYIEPLEPEDTFFSKRRVSTREEEEISGAFKSQLSSAEVMSTASYRPNSSDRPDNCPSLIDTNSEPSDSLLMQAPLYMPNLEEYEWATHNEPKPAVEETKTDHSPKSWQDWIVNLFAGRRPSSSNRTNKSTTSSTATSFVIVEPVTPPPETAVEEEEDSTHSTTRPYQLKRLPLSEVIPTVRTVTADNPTQRPNYRDIPPALMNAYIGYAVVAEDAFTPAIISRGFAAPASNPPTLRPLSQRRNNSANSLLDRHGDVWALWSEKTVAPDGLPFARPQAQEQICVQALLYPGSVARRGVCLHQRQGRVRNAEWPWVC</sequence>